<dbReference type="Proteomes" id="UP000299102">
    <property type="component" value="Unassembled WGS sequence"/>
</dbReference>
<dbReference type="EMBL" id="BGZK01000700">
    <property type="protein sequence ID" value="GBP56734.1"/>
    <property type="molecule type" value="Genomic_DNA"/>
</dbReference>
<gene>
    <name evidence="2" type="ORF">EVAR_36988_1</name>
</gene>
<feature type="region of interest" description="Disordered" evidence="1">
    <location>
        <begin position="236"/>
        <end position="260"/>
    </location>
</feature>
<organism evidence="2 3">
    <name type="scientific">Eumeta variegata</name>
    <name type="common">Bagworm moth</name>
    <name type="synonym">Eumeta japonica</name>
    <dbReference type="NCBI Taxonomy" id="151549"/>
    <lineage>
        <taxon>Eukaryota</taxon>
        <taxon>Metazoa</taxon>
        <taxon>Ecdysozoa</taxon>
        <taxon>Arthropoda</taxon>
        <taxon>Hexapoda</taxon>
        <taxon>Insecta</taxon>
        <taxon>Pterygota</taxon>
        <taxon>Neoptera</taxon>
        <taxon>Endopterygota</taxon>
        <taxon>Lepidoptera</taxon>
        <taxon>Glossata</taxon>
        <taxon>Ditrysia</taxon>
        <taxon>Tineoidea</taxon>
        <taxon>Psychidae</taxon>
        <taxon>Oiketicinae</taxon>
        <taxon>Eumeta</taxon>
    </lineage>
</organism>
<evidence type="ECO:0000313" key="3">
    <source>
        <dbReference type="Proteomes" id="UP000299102"/>
    </source>
</evidence>
<feature type="compositionally biased region" description="Basic and acidic residues" evidence="1">
    <location>
        <begin position="236"/>
        <end position="245"/>
    </location>
</feature>
<dbReference type="AlphaFoldDB" id="A0A4C1X317"/>
<keyword evidence="3" id="KW-1185">Reference proteome</keyword>
<evidence type="ECO:0000313" key="2">
    <source>
        <dbReference type="EMBL" id="GBP56734.1"/>
    </source>
</evidence>
<sequence length="260" mass="29764">MEIPTLDTATDLWRCIYVDETNQVDKFKIRLSKYSARLRIRDNVRALLRQVPARYLAVRERNAPRRRAQATRERSGPRWFFVGAVSAKLTLETAETRRSNTKSHIWDFSMDKKVKQLFFAGFRWYNYTCRRTEENESIVDIKCGTGAGASAGARAQGRRTSDTSRIIGLDRTTSWRDIASFNWPEGSLRSRRRLCVVFNVVPLTTVKLTYPPAIFTFQIEELGPHAVPTVLGLGAADDRRHHSDDNGTGSLARRDTKRLI</sequence>
<comment type="caution">
    <text evidence="2">The sequence shown here is derived from an EMBL/GenBank/DDBJ whole genome shotgun (WGS) entry which is preliminary data.</text>
</comment>
<reference evidence="2 3" key="1">
    <citation type="journal article" date="2019" name="Commun. Biol.">
        <title>The bagworm genome reveals a unique fibroin gene that provides high tensile strength.</title>
        <authorList>
            <person name="Kono N."/>
            <person name="Nakamura H."/>
            <person name="Ohtoshi R."/>
            <person name="Tomita M."/>
            <person name="Numata K."/>
            <person name="Arakawa K."/>
        </authorList>
    </citation>
    <scope>NUCLEOTIDE SEQUENCE [LARGE SCALE GENOMIC DNA]</scope>
</reference>
<protein>
    <submittedName>
        <fullName evidence="2">Uncharacterized protein</fullName>
    </submittedName>
</protein>
<evidence type="ECO:0000256" key="1">
    <source>
        <dbReference type="SAM" id="MobiDB-lite"/>
    </source>
</evidence>
<accession>A0A4C1X317</accession>
<name>A0A4C1X317_EUMVA</name>
<proteinExistence type="predicted"/>